<dbReference type="EMBL" id="BAAAZX010000021">
    <property type="protein sequence ID" value="GAA4013569.1"/>
    <property type="molecule type" value="Genomic_DNA"/>
</dbReference>
<dbReference type="PANTHER" id="PTHR47627">
    <property type="entry name" value="RUBREDOXIN"/>
    <property type="match status" value="1"/>
</dbReference>
<feature type="domain" description="Rubredoxin-like" evidence="8">
    <location>
        <begin position="7"/>
        <end position="58"/>
    </location>
</feature>
<proteinExistence type="inferred from homology"/>
<keyword evidence="5 7" id="KW-0249">Electron transport</keyword>
<dbReference type="InterPro" id="IPR024922">
    <property type="entry name" value="Rubredoxin"/>
</dbReference>
<comment type="cofactor">
    <cofactor evidence="7">
        <name>Fe(3+)</name>
        <dbReference type="ChEBI" id="CHEBI:29034"/>
    </cofactor>
    <text evidence="7">Binds 1 Fe(3+) ion per subunit.</text>
</comment>
<comment type="function">
    <text evidence="1">Involved in the hydrocarbon hydroxylating system, which transfers electrons from NADH to rubredoxin reductase and then through rubredoxin to alkane 1 monooxygenase.</text>
</comment>
<dbReference type="Pfam" id="PF00301">
    <property type="entry name" value="Rubredoxin"/>
    <property type="match status" value="1"/>
</dbReference>
<dbReference type="Proteomes" id="UP001500456">
    <property type="component" value="Unassembled WGS sequence"/>
</dbReference>
<evidence type="ECO:0000313" key="10">
    <source>
        <dbReference type="Proteomes" id="UP001500456"/>
    </source>
</evidence>
<dbReference type="InterPro" id="IPR024935">
    <property type="entry name" value="Rubredoxin_dom"/>
</dbReference>
<keyword evidence="10" id="KW-1185">Reference proteome</keyword>
<dbReference type="InterPro" id="IPR018527">
    <property type="entry name" value="Rubredoxin_Fe_BS"/>
</dbReference>
<keyword evidence="3 7" id="KW-0813">Transport</keyword>
<name>A0ABP7SN05_9ACTN</name>
<protein>
    <recommendedName>
        <fullName evidence="7">Rubredoxin</fullName>
    </recommendedName>
</protein>
<reference evidence="10" key="1">
    <citation type="journal article" date="2019" name="Int. J. Syst. Evol. Microbiol.">
        <title>The Global Catalogue of Microorganisms (GCM) 10K type strain sequencing project: providing services to taxonomists for standard genome sequencing and annotation.</title>
        <authorList>
            <consortium name="The Broad Institute Genomics Platform"/>
            <consortium name="The Broad Institute Genome Sequencing Center for Infectious Disease"/>
            <person name="Wu L."/>
            <person name="Ma J."/>
        </authorList>
    </citation>
    <scope>NUCLEOTIDE SEQUENCE [LARGE SCALE GENOMIC DNA]</scope>
    <source>
        <strain evidence="10">JCM 16924</strain>
    </source>
</reference>
<dbReference type="InterPro" id="IPR024934">
    <property type="entry name" value="Rubredoxin-like_dom"/>
</dbReference>
<dbReference type="PROSITE" id="PS50903">
    <property type="entry name" value="RUBREDOXIN_LIKE"/>
    <property type="match status" value="1"/>
</dbReference>
<evidence type="ECO:0000256" key="3">
    <source>
        <dbReference type="ARBA" id="ARBA00022448"/>
    </source>
</evidence>
<dbReference type="PRINTS" id="PR00163">
    <property type="entry name" value="RUBREDOXIN"/>
</dbReference>
<dbReference type="RefSeq" id="WP_345568243.1">
    <property type="nucleotide sequence ID" value="NZ_BAAAZX010000021.1"/>
</dbReference>
<evidence type="ECO:0000256" key="4">
    <source>
        <dbReference type="ARBA" id="ARBA00022723"/>
    </source>
</evidence>
<dbReference type="InterPro" id="IPR050526">
    <property type="entry name" value="Rubredoxin_ET"/>
</dbReference>
<evidence type="ECO:0000256" key="2">
    <source>
        <dbReference type="ARBA" id="ARBA00005337"/>
    </source>
</evidence>
<keyword evidence="6 7" id="KW-0408">Iron</keyword>
<dbReference type="PROSITE" id="PS00202">
    <property type="entry name" value="RUBREDOXIN"/>
    <property type="match status" value="1"/>
</dbReference>
<evidence type="ECO:0000313" key="9">
    <source>
        <dbReference type="EMBL" id="GAA4013569.1"/>
    </source>
</evidence>
<dbReference type="SUPFAM" id="SSF57802">
    <property type="entry name" value="Rubredoxin-like"/>
    <property type="match status" value="1"/>
</dbReference>
<keyword evidence="4 7" id="KW-0479">Metal-binding</keyword>
<evidence type="ECO:0000256" key="7">
    <source>
        <dbReference type="PIRNR" id="PIRNR000071"/>
    </source>
</evidence>
<dbReference type="NCBIfam" id="NF045768">
    <property type="entry name" value="RubredRD"/>
    <property type="match status" value="1"/>
</dbReference>
<comment type="caution">
    <text evidence="9">The sequence shown here is derived from an EMBL/GenBank/DDBJ whole genome shotgun (WGS) entry which is preliminary data.</text>
</comment>
<organism evidence="9 10">
    <name type="scientific">Streptomyces plumbiresistens</name>
    <dbReference type="NCBI Taxonomy" id="511811"/>
    <lineage>
        <taxon>Bacteria</taxon>
        <taxon>Bacillati</taxon>
        <taxon>Actinomycetota</taxon>
        <taxon>Actinomycetes</taxon>
        <taxon>Kitasatosporales</taxon>
        <taxon>Streptomycetaceae</taxon>
        <taxon>Streptomyces</taxon>
    </lineage>
</organism>
<evidence type="ECO:0000259" key="8">
    <source>
        <dbReference type="PROSITE" id="PS50903"/>
    </source>
</evidence>
<evidence type="ECO:0000256" key="5">
    <source>
        <dbReference type="ARBA" id="ARBA00022982"/>
    </source>
</evidence>
<comment type="similarity">
    <text evidence="2 7">Belongs to the rubredoxin family.</text>
</comment>
<evidence type="ECO:0000256" key="1">
    <source>
        <dbReference type="ARBA" id="ARBA00002792"/>
    </source>
</evidence>
<evidence type="ECO:0000256" key="6">
    <source>
        <dbReference type="ARBA" id="ARBA00023004"/>
    </source>
</evidence>
<gene>
    <name evidence="9" type="ORF">GCM10022232_64860</name>
</gene>
<dbReference type="PIRSF" id="PIRSF000071">
    <property type="entry name" value="Rubredoxin"/>
    <property type="match status" value="1"/>
</dbReference>
<dbReference type="PANTHER" id="PTHR47627:SF1">
    <property type="entry name" value="RUBREDOXIN-1-RELATED"/>
    <property type="match status" value="1"/>
</dbReference>
<sequence>MSTKTTAQLWICQTCGLIYDPAEGDPDSGIAPGTAFEDIPDDWVCPVCGTTKSDFIPYED</sequence>
<dbReference type="CDD" id="cd00730">
    <property type="entry name" value="rubredoxin"/>
    <property type="match status" value="1"/>
</dbReference>
<accession>A0ABP7SN05</accession>
<dbReference type="Gene3D" id="2.20.28.10">
    <property type="match status" value="1"/>
</dbReference>